<dbReference type="SMART" id="SM00636">
    <property type="entry name" value="Glyco_18"/>
    <property type="match status" value="1"/>
</dbReference>
<dbReference type="SUPFAM" id="SSF54556">
    <property type="entry name" value="Chitinase insertion domain"/>
    <property type="match status" value="1"/>
</dbReference>
<dbReference type="GO" id="GO:0008843">
    <property type="term" value="F:endochitinase activity"/>
    <property type="evidence" value="ECO:0007669"/>
    <property type="project" value="UniProtKB-EC"/>
</dbReference>
<evidence type="ECO:0000256" key="9">
    <source>
        <dbReference type="SAM" id="MobiDB-lite"/>
    </source>
</evidence>
<dbReference type="Gene3D" id="3.10.50.10">
    <property type="match status" value="1"/>
</dbReference>
<keyword evidence="10" id="KW-0732">Signal</keyword>
<dbReference type="GO" id="GO:0005576">
    <property type="term" value="C:extracellular region"/>
    <property type="evidence" value="ECO:0007669"/>
    <property type="project" value="TreeGrafter"/>
</dbReference>
<evidence type="ECO:0000259" key="11">
    <source>
        <dbReference type="PROSITE" id="PS51910"/>
    </source>
</evidence>
<evidence type="ECO:0000256" key="5">
    <source>
        <dbReference type="ARBA" id="ARBA00023295"/>
    </source>
</evidence>
<dbReference type="Proteomes" id="UP001150538">
    <property type="component" value="Unassembled WGS sequence"/>
</dbReference>
<keyword evidence="13" id="KW-1185">Reference proteome</keyword>
<name>A0A9W8A3L1_9FUNG</name>
<dbReference type="SUPFAM" id="SSF51445">
    <property type="entry name" value="(Trans)glycosidases"/>
    <property type="match status" value="1"/>
</dbReference>
<dbReference type="EMBL" id="JANBPU010000045">
    <property type="protein sequence ID" value="KAJ1918439.1"/>
    <property type="molecule type" value="Genomic_DNA"/>
</dbReference>
<dbReference type="GO" id="GO:0000272">
    <property type="term" value="P:polysaccharide catabolic process"/>
    <property type="evidence" value="ECO:0007669"/>
    <property type="project" value="UniProtKB-KW"/>
</dbReference>
<dbReference type="InterPro" id="IPR001579">
    <property type="entry name" value="Glyco_hydro_18_chit_AS"/>
</dbReference>
<gene>
    <name evidence="12" type="ORF">H4219_002594</name>
</gene>
<dbReference type="PROSITE" id="PS51910">
    <property type="entry name" value="GH18_2"/>
    <property type="match status" value="1"/>
</dbReference>
<dbReference type="Pfam" id="PF00704">
    <property type="entry name" value="Glyco_hydro_18"/>
    <property type="match status" value="1"/>
</dbReference>
<feature type="signal peptide" evidence="10">
    <location>
        <begin position="1"/>
        <end position="32"/>
    </location>
</feature>
<evidence type="ECO:0000256" key="3">
    <source>
        <dbReference type="ARBA" id="ARBA00023024"/>
    </source>
</evidence>
<dbReference type="PANTHER" id="PTHR11177:SF392">
    <property type="entry name" value="HAP41P"/>
    <property type="match status" value="1"/>
</dbReference>
<evidence type="ECO:0000313" key="13">
    <source>
        <dbReference type="Proteomes" id="UP001150538"/>
    </source>
</evidence>
<protein>
    <recommendedName>
        <fullName evidence="11">GH18 domain-containing protein</fullName>
    </recommendedName>
</protein>
<comment type="catalytic activity">
    <reaction evidence="1">
        <text>Random endo-hydrolysis of N-acetyl-beta-D-glucosaminide (1-&gt;4)-beta-linkages in chitin and chitodextrins.</text>
        <dbReference type="EC" id="3.2.1.14"/>
    </reaction>
</comment>
<keyword evidence="4" id="KW-0119">Carbohydrate metabolism</keyword>
<evidence type="ECO:0000256" key="8">
    <source>
        <dbReference type="RuleBase" id="RU004453"/>
    </source>
</evidence>
<evidence type="ECO:0000256" key="10">
    <source>
        <dbReference type="SAM" id="SignalP"/>
    </source>
</evidence>
<dbReference type="PROSITE" id="PS01095">
    <property type="entry name" value="GH18_1"/>
    <property type="match status" value="1"/>
</dbReference>
<evidence type="ECO:0000256" key="6">
    <source>
        <dbReference type="ARBA" id="ARBA00023326"/>
    </source>
</evidence>
<dbReference type="Gene3D" id="3.20.20.80">
    <property type="entry name" value="Glycosidases"/>
    <property type="match status" value="1"/>
</dbReference>
<evidence type="ECO:0000313" key="12">
    <source>
        <dbReference type="EMBL" id="KAJ1918439.1"/>
    </source>
</evidence>
<feature type="region of interest" description="Disordered" evidence="9">
    <location>
        <begin position="419"/>
        <end position="464"/>
    </location>
</feature>
<dbReference type="PANTHER" id="PTHR11177">
    <property type="entry name" value="CHITINASE"/>
    <property type="match status" value="1"/>
</dbReference>
<dbReference type="OrthoDB" id="76388at2759"/>
<dbReference type="InterPro" id="IPR029070">
    <property type="entry name" value="Chitinase_insertion_sf"/>
</dbReference>
<proteinExistence type="inferred from homology"/>
<organism evidence="12 13">
    <name type="scientific">Mycoemilia scoparia</name>
    <dbReference type="NCBI Taxonomy" id="417184"/>
    <lineage>
        <taxon>Eukaryota</taxon>
        <taxon>Fungi</taxon>
        <taxon>Fungi incertae sedis</taxon>
        <taxon>Zoopagomycota</taxon>
        <taxon>Kickxellomycotina</taxon>
        <taxon>Kickxellomycetes</taxon>
        <taxon>Kickxellales</taxon>
        <taxon>Kickxellaceae</taxon>
        <taxon>Mycoemilia</taxon>
    </lineage>
</organism>
<dbReference type="AlphaFoldDB" id="A0A9W8A3L1"/>
<dbReference type="InterPro" id="IPR001223">
    <property type="entry name" value="Glyco_hydro18_cat"/>
</dbReference>
<dbReference type="InterPro" id="IPR017853">
    <property type="entry name" value="GH"/>
</dbReference>
<reference evidence="12" key="1">
    <citation type="submission" date="2022-07" db="EMBL/GenBank/DDBJ databases">
        <title>Phylogenomic reconstructions and comparative analyses of Kickxellomycotina fungi.</title>
        <authorList>
            <person name="Reynolds N.K."/>
            <person name="Stajich J.E."/>
            <person name="Barry K."/>
            <person name="Grigoriev I.V."/>
            <person name="Crous P."/>
            <person name="Smith M.E."/>
        </authorList>
    </citation>
    <scope>NUCLEOTIDE SEQUENCE</scope>
    <source>
        <strain evidence="12">NBRC 100468</strain>
    </source>
</reference>
<keyword evidence="5 7" id="KW-0326">Glycosidase</keyword>
<keyword evidence="3" id="KW-0146">Chitin degradation</keyword>
<comment type="caution">
    <text evidence="12">The sequence shown here is derived from an EMBL/GenBank/DDBJ whole genome shotgun (WGS) entry which is preliminary data.</text>
</comment>
<keyword evidence="2 7" id="KW-0378">Hydrolase</keyword>
<dbReference type="GO" id="GO:0006032">
    <property type="term" value="P:chitin catabolic process"/>
    <property type="evidence" value="ECO:0007669"/>
    <property type="project" value="UniProtKB-KW"/>
</dbReference>
<evidence type="ECO:0000256" key="7">
    <source>
        <dbReference type="RuleBase" id="RU000489"/>
    </source>
</evidence>
<sequence length="518" mass="56103">MLSQIKSKKTISWLLMTIATASMLAVPSLVSADCGSDGHYIVGYYPSWKRAAMQNLSWNKLTHLQLAFGIPKSDGSFSFEGDWFTPQVVQQAHDNKVRVTLSIGGWTGSNLFSTIMKSDSAKSTMTSSIVDYIRKNGLDGVDIDWEYPGRLGNDCNVFDPQNDTPNFEKYLRDLRGALDKEFGTDPTTRKLISLAVRVTPFDGPNGPLDDVSGIAESVDFASVMAFDINGAWSDTTGPNAPFEYIPGKGLSYSFKQAIDQWLAAKWPADKLVAGTAFYGRAVETTQDMSKDTGNMYVAKKSGVPHGDKDDAYWYDTCARTNSLSGVWQYANLRGQGLLTSPTQAGGEWIRTFDEKSQTPWLFNPSTSYFISYDDPQSLKHKAEYARNKGLKGMMTWSLNGDYQDELLDALNTIGPLCHLDGTTSSAPPNKNPTQPSNPSGGGSSSPAPQQPPTTAPPAQGGTCTVSGQMTCSSGKDSNGKDTTFKVCSNGSWISMPCGSGTGCYQSGDNQIYCGAQTK</sequence>
<accession>A0A9W8A3L1</accession>
<evidence type="ECO:0000256" key="2">
    <source>
        <dbReference type="ARBA" id="ARBA00022801"/>
    </source>
</evidence>
<comment type="similarity">
    <text evidence="8">Belongs to the glycosyl hydrolase 18 family.</text>
</comment>
<feature type="domain" description="GH18" evidence="11">
    <location>
        <begin position="39"/>
        <end position="413"/>
    </location>
</feature>
<dbReference type="GO" id="GO:0008061">
    <property type="term" value="F:chitin binding"/>
    <property type="evidence" value="ECO:0007669"/>
    <property type="project" value="InterPro"/>
</dbReference>
<evidence type="ECO:0000256" key="1">
    <source>
        <dbReference type="ARBA" id="ARBA00000822"/>
    </source>
</evidence>
<evidence type="ECO:0000256" key="4">
    <source>
        <dbReference type="ARBA" id="ARBA00023277"/>
    </source>
</evidence>
<dbReference type="InterPro" id="IPR050314">
    <property type="entry name" value="Glycosyl_Hydrlase_18"/>
</dbReference>
<keyword evidence="6" id="KW-0624">Polysaccharide degradation</keyword>
<feature type="chain" id="PRO_5040777490" description="GH18 domain-containing protein" evidence="10">
    <location>
        <begin position="33"/>
        <end position="518"/>
    </location>
</feature>
<dbReference type="InterPro" id="IPR011583">
    <property type="entry name" value="Chitinase_II/V-like_cat"/>
</dbReference>